<gene>
    <name evidence="2" type="ORF">NMK71_01785</name>
</gene>
<keyword evidence="1" id="KW-1133">Transmembrane helix</keyword>
<evidence type="ECO:0000256" key="1">
    <source>
        <dbReference type="SAM" id="Phobius"/>
    </source>
</evidence>
<name>A0A9X4MZA2_9FLAO</name>
<dbReference type="Proteomes" id="UP001152599">
    <property type="component" value="Unassembled WGS sequence"/>
</dbReference>
<evidence type="ECO:0000313" key="3">
    <source>
        <dbReference type="Proteomes" id="UP001152599"/>
    </source>
</evidence>
<protein>
    <recommendedName>
        <fullName evidence="4">Protein TonB</fullName>
    </recommendedName>
</protein>
<feature type="transmembrane region" description="Helical" evidence="1">
    <location>
        <begin position="16"/>
        <end position="36"/>
    </location>
</feature>
<keyword evidence="1" id="KW-0812">Transmembrane</keyword>
<dbReference type="RefSeq" id="WP_304419842.1">
    <property type="nucleotide sequence ID" value="NZ_JANCMU010000001.1"/>
</dbReference>
<sequence>MEVKKSKQKSLNKNRTLYFLLGLNLVLLCVYGLFGIQNPLESVEQKEITLVQSTPPTSILIAERSVEEQPLPEIDEPLPPPPLIPQDIEERLEPIEPAPLDKQELNKPRIAEVVNVNTPVRVNIDELLDQVQAAPKEERVPDPVPVNRVTNMAVYPGCEAYEGKKRELVRCFGDNLSKDLMKFLDTEYPETTKPRVQVQLEFHINTDGEIVNINAKRGDEEFMPQAMRAMENVSKYLNKSNKKIKPATMDGDKEVTLIFQNNVILQYPDK</sequence>
<keyword evidence="1" id="KW-0472">Membrane</keyword>
<keyword evidence="3" id="KW-1185">Reference proteome</keyword>
<accession>A0A9X4MZA2</accession>
<comment type="caution">
    <text evidence="2">The sequence shown here is derived from an EMBL/GenBank/DDBJ whole genome shotgun (WGS) entry which is preliminary data.</text>
</comment>
<evidence type="ECO:0008006" key="4">
    <source>
        <dbReference type="Google" id="ProtNLM"/>
    </source>
</evidence>
<evidence type="ECO:0000313" key="2">
    <source>
        <dbReference type="EMBL" id="MDG4945131.1"/>
    </source>
</evidence>
<reference evidence="2" key="1">
    <citation type="submission" date="2022-07" db="EMBL/GenBank/DDBJ databases">
        <title>Description and genome-wide analysis of Profundicola chukchiensis gen. nov., sp. nov., marine bacteria isolated from bottom sediments of the Chukchi Sea.</title>
        <authorList>
            <person name="Romanenko L."/>
            <person name="Otstavnykh N."/>
            <person name="Kurilenko V."/>
            <person name="Eremeev V."/>
            <person name="Velansky P."/>
            <person name="Mikhailov V."/>
            <person name="Isaeva M."/>
        </authorList>
    </citation>
    <scope>NUCLEOTIDE SEQUENCE</scope>
    <source>
        <strain evidence="2">KMM 9713</strain>
    </source>
</reference>
<dbReference type="AlphaFoldDB" id="A0A9X4MZA2"/>
<dbReference type="EMBL" id="JANCMU010000001">
    <property type="protein sequence ID" value="MDG4945131.1"/>
    <property type="molecule type" value="Genomic_DNA"/>
</dbReference>
<dbReference type="SUPFAM" id="SSF74653">
    <property type="entry name" value="TolA/TonB C-terminal domain"/>
    <property type="match status" value="1"/>
</dbReference>
<organism evidence="2 3">
    <name type="scientific">Profundicola chukchiensis</name>
    <dbReference type="NCBI Taxonomy" id="2961959"/>
    <lineage>
        <taxon>Bacteria</taxon>
        <taxon>Pseudomonadati</taxon>
        <taxon>Bacteroidota</taxon>
        <taxon>Flavobacteriia</taxon>
        <taxon>Flavobacteriales</taxon>
        <taxon>Weeksellaceae</taxon>
        <taxon>Profundicola</taxon>
    </lineage>
</organism>
<proteinExistence type="predicted"/>